<feature type="domain" description="Response regulatory" evidence="3">
    <location>
        <begin position="109"/>
        <end position="225"/>
    </location>
</feature>
<dbReference type="SUPFAM" id="SSF52172">
    <property type="entry name" value="CheY-like"/>
    <property type="match status" value="3"/>
</dbReference>
<evidence type="ECO:0000256" key="2">
    <source>
        <dbReference type="PROSITE-ProRule" id="PRU00169"/>
    </source>
</evidence>
<dbReference type="Pfam" id="PF00072">
    <property type="entry name" value="Response_reg"/>
    <property type="match status" value="3"/>
</dbReference>
<dbReference type="InterPro" id="IPR050595">
    <property type="entry name" value="Bact_response_regulator"/>
</dbReference>
<dbReference type="SMART" id="SM00448">
    <property type="entry name" value="REC"/>
    <property type="match status" value="2"/>
</dbReference>
<dbReference type="PATRIC" id="fig|1872076.5.peg.766"/>
<name>A0A1E3XEZ9_9BACT</name>
<evidence type="ECO:0000313" key="5">
    <source>
        <dbReference type="Proteomes" id="UP000094056"/>
    </source>
</evidence>
<feature type="modified residue" description="4-aspartylphosphate" evidence="2">
    <location>
        <position position="284"/>
    </location>
</feature>
<gene>
    <name evidence="4" type="ORF">SCARUB_00665</name>
</gene>
<feature type="modified residue" description="4-aspartylphosphate" evidence="2">
    <location>
        <position position="158"/>
    </location>
</feature>
<comment type="caution">
    <text evidence="2">Lacks conserved residue(s) required for the propagation of feature annotation.</text>
</comment>
<dbReference type="PANTHER" id="PTHR44591">
    <property type="entry name" value="STRESS RESPONSE REGULATOR PROTEIN 1"/>
    <property type="match status" value="1"/>
</dbReference>
<comment type="caution">
    <text evidence="4">The sequence shown here is derived from an EMBL/GenBank/DDBJ whole genome shotgun (WGS) entry which is preliminary data.</text>
</comment>
<dbReference type="InterPro" id="IPR011006">
    <property type="entry name" value="CheY-like_superfamily"/>
</dbReference>
<protein>
    <submittedName>
        <fullName evidence="4">Signal transduction histidine kinase</fullName>
    </submittedName>
</protein>
<evidence type="ECO:0000313" key="4">
    <source>
        <dbReference type="EMBL" id="ODS34189.1"/>
    </source>
</evidence>
<keyword evidence="4" id="KW-0418">Kinase</keyword>
<reference evidence="4 5" key="1">
    <citation type="submission" date="2016-07" db="EMBL/GenBank/DDBJ databases">
        <title>Draft genome of Scalindua rubra, obtained from a brine-seawater interface in the Red Sea, sheds light on salt adaptation in anammox bacteria.</title>
        <authorList>
            <person name="Speth D.R."/>
            <person name="Lagkouvardos I."/>
            <person name="Wang Y."/>
            <person name="Qian P.-Y."/>
            <person name="Dutilh B.E."/>
            <person name="Jetten M.S."/>
        </authorList>
    </citation>
    <scope>NUCLEOTIDE SEQUENCE [LARGE SCALE GENOMIC DNA]</scope>
    <source>
        <strain evidence="4">BSI-1</strain>
    </source>
</reference>
<sequence length="302" mass="34230">MFGEQKFSILEVESGKDGIELIKNEKPFLILTEFYLPDITIYELCEKIKDDVNIADIPIIVLSTENNEGNIKKCLKLGVKSFLEKPVSAKVLFTAIEDISDNLQSREETILCVDDSNLIRKILQDEFTNAGYKVLLAENGKEALMIAQKHKPDLITMDVEMPVMNGYEACRALRRTEITMHIPIIMMTSHDTLLEREKGFEVGALEYFTKPFEKGCLSQYVISLFNKLKQKKTHNVLLVEDSETISHIIKYSLELKGLNVITTKNADQALEVFKDTKIHLILCDVNMPGMNGFDLKGQASFS</sequence>
<dbReference type="EMBL" id="MAYW01000011">
    <property type="protein sequence ID" value="ODS34189.1"/>
    <property type="molecule type" value="Genomic_DNA"/>
</dbReference>
<proteinExistence type="predicted"/>
<feature type="domain" description="Response regulatory" evidence="3">
    <location>
        <begin position="235"/>
        <end position="302"/>
    </location>
</feature>
<dbReference type="CDD" id="cd00156">
    <property type="entry name" value="REC"/>
    <property type="match status" value="1"/>
</dbReference>
<keyword evidence="1 2" id="KW-0597">Phosphoprotein</keyword>
<evidence type="ECO:0000259" key="3">
    <source>
        <dbReference type="PROSITE" id="PS50110"/>
    </source>
</evidence>
<accession>A0A1E3XEZ9</accession>
<keyword evidence="4" id="KW-0808">Transferase</keyword>
<dbReference type="Proteomes" id="UP000094056">
    <property type="component" value="Unassembled WGS sequence"/>
</dbReference>
<dbReference type="Gene3D" id="3.40.50.2300">
    <property type="match status" value="3"/>
</dbReference>
<feature type="domain" description="Response regulatory" evidence="3">
    <location>
        <begin position="1"/>
        <end position="100"/>
    </location>
</feature>
<dbReference type="PANTHER" id="PTHR44591:SF3">
    <property type="entry name" value="RESPONSE REGULATORY DOMAIN-CONTAINING PROTEIN"/>
    <property type="match status" value="1"/>
</dbReference>
<dbReference type="GO" id="GO:0016301">
    <property type="term" value="F:kinase activity"/>
    <property type="evidence" value="ECO:0007669"/>
    <property type="project" value="UniProtKB-KW"/>
</dbReference>
<dbReference type="GO" id="GO:0000160">
    <property type="term" value="P:phosphorelay signal transduction system"/>
    <property type="evidence" value="ECO:0007669"/>
    <property type="project" value="InterPro"/>
</dbReference>
<dbReference type="PROSITE" id="PS50110">
    <property type="entry name" value="RESPONSE_REGULATORY"/>
    <property type="match status" value="3"/>
</dbReference>
<dbReference type="AlphaFoldDB" id="A0A1E3XEZ9"/>
<organism evidence="4 5">
    <name type="scientific">Candidatus Scalindua rubra</name>
    <dbReference type="NCBI Taxonomy" id="1872076"/>
    <lineage>
        <taxon>Bacteria</taxon>
        <taxon>Pseudomonadati</taxon>
        <taxon>Planctomycetota</taxon>
        <taxon>Candidatus Brocadiia</taxon>
        <taxon>Candidatus Brocadiales</taxon>
        <taxon>Candidatus Scalinduaceae</taxon>
        <taxon>Candidatus Scalindua</taxon>
    </lineage>
</organism>
<evidence type="ECO:0000256" key="1">
    <source>
        <dbReference type="ARBA" id="ARBA00022553"/>
    </source>
</evidence>
<dbReference type="InterPro" id="IPR001789">
    <property type="entry name" value="Sig_transdc_resp-reg_receiver"/>
</dbReference>